<gene>
    <name evidence="1" type="ordered locus">Metme_1382</name>
</gene>
<dbReference type="OrthoDB" id="9963353at2"/>
<keyword evidence="2" id="KW-1185">Reference proteome</keyword>
<dbReference type="HOGENOM" id="CLU_1265720_0_0_6"/>
<dbReference type="Proteomes" id="UP000008888">
    <property type="component" value="Chromosome"/>
</dbReference>
<reference evidence="1 2" key="1">
    <citation type="journal article" date="2011" name="J. Bacteriol.">
        <title>Complete Genome Sequence of the Aerobic Marine Methanotroph Methylomonas methanica MC09.</title>
        <authorList>
            <person name="Boden R."/>
            <person name="Cunliffe M."/>
            <person name="Scanlan J."/>
            <person name="Moussard H."/>
            <person name="Kits K.D."/>
            <person name="Klotz M.G."/>
            <person name="Jetten M.S."/>
            <person name="Vuilleumier S."/>
            <person name="Han J."/>
            <person name="Peters L."/>
            <person name="Mikhailova N."/>
            <person name="Teshima H."/>
            <person name="Tapia R."/>
            <person name="Kyrpides N."/>
            <person name="Ivanova N."/>
            <person name="Pagani I."/>
            <person name="Cheng J.F."/>
            <person name="Goodwin L."/>
            <person name="Han C."/>
            <person name="Hauser L."/>
            <person name="Land M.L."/>
            <person name="Lapidus A."/>
            <person name="Lucas S."/>
            <person name="Pitluck S."/>
            <person name="Woyke T."/>
            <person name="Stein L."/>
            <person name="Murrell J.C."/>
        </authorList>
    </citation>
    <scope>NUCLEOTIDE SEQUENCE [LARGE SCALE GENOMIC DNA]</scope>
    <source>
        <strain evidence="1 2">MC09</strain>
    </source>
</reference>
<dbReference type="KEGG" id="mmt:Metme_1382"/>
<evidence type="ECO:0000313" key="1">
    <source>
        <dbReference type="EMBL" id="AEF99805.1"/>
    </source>
</evidence>
<dbReference type="EMBL" id="CP002738">
    <property type="protein sequence ID" value="AEF99805.1"/>
    <property type="molecule type" value="Genomic_DNA"/>
</dbReference>
<organism evidence="1 2">
    <name type="scientific">Methylomonas methanica (strain DSM 25384 / MC09)</name>
    <dbReference type="NCBI Taxonomy" id="857087"/>
    <lineage>
        <taxon>Bacteria</taxon>
        <taxon>Pseudomonadati</taxon>
        <taxon>Pseudomonadota</taxon>
        <taxon>Gammaproteobacteria</taxon>
        <taxon>Methylococcales</taxon>
        <taxon>Methylococcaceae</taxon>
        <taxon>Methylomonas</taxon>
    </lineage>
</organism>
<protein>
    <submittedName>
        <fullName evidence="1">Uncharacterized protein</fullName>
    </submittedName>
</protein>
<sequence>MKYLPILKLISTSSLLSIVCLSISYADTYPKNLFKISQMKVDSVRQPHGLDWYLKSRESKVILTSIASYMGVDPSYVSLAIDVLPSASVQGEETFYDLPLAPGYKYCASRVGVTSLNPGSGNRAAVIDAKVFENGHLGVYTWTPVNHFGEGKSWAEADVQVMGILNSYYTEYVNKGICQQVSGSHEQLFSCRGNPCNGGSHGQMQDVGSVVQDLKSGW</sequence>
<reference evidence="2" key="3">
    <citation type="submission" date="2011-05" db="EMBL/GenBank/DDBJ databases">
        <title>Complete sequence of Methylomonas methanica MC09.</title>
        <authorList>
            <consortium name="US DOE Joint Genome Institute"/>
            <person name="Lucas S."/>
            <person name="Han J."/>
            <person name="Lapidus A."/>
            <person name="Cheng J.-F."/>
            <person name="Goodwin L."/>
            <person name="Pitluck S."/>
            <person name="Peters L."/>
            <person name="Mikhailova N."/>
            <person name="Teshima H."/>
            <person name="Han C."/>
            <person name="Tapia R."/>
            <person name="Land M."/>
            <person name="Hauser L."/>
            <person name="Kyrpides N."/>
            <person name="Ivanova N."/>
            <person name="Pagani I."/>
            <person name="Stein L."/>
            <person name="Woyke T."/>
        </authorList>
    </citation>
    <scope>NUCLEOTIDE SEQUENCE [LARGE SCALE GENOMIC DNA]</scope>
    <source>
        <strain evidence="2">MC09</strain>
    </source>
</reference>
<dbReference type="AlphaFoldDB" id="F9ZY75"/>
<dbReference type="eggNOG" id="ENOG502ZHV0">
    <property type="taxonomic scope" value="Bacteria"/>
</dbReference>
<name>F9ZY75_METMM</name>
<dbReference type="RefSeq" id="WP_013818065.1">
    <property type="nucleotide sequence ID" value="NC_015572.1"/>
</dbReference>
<evidence type="ECO:0000313" key="2">
    <source>
        <dbReference type="Proteomes" id="UP000008888"/>
    </source>
</evidence>
<accession>F9ZY75</accession>
<reference key="2">
    <citation type="submission" date="2011-05" db="EMBL/GenBank/DDBJ databases">
        <title>Complete genome sequence of the aerobic marine methanotroph Methylomonas methanica MC09.</title>
        <authorList>
            <person name="Boden R."/>
            <person name="Cunliffe M."/>
            <person name="Scanlan J."/>
            <person name="Moussard H."/>
            <person name="Kits K.D."/>
            <person name="Klotz M."/>
            <person name="Jetten M."/>
            <person name="Vuilleumier S."/>
            <person name="Han J."/>
            <person name="Peters L."/>
            <person name="Mikhailova N."/>
            <person name="Teshima H."/>
            <person name="Tapia R."/>
            <person name="Kyrpides N."/>
            <person name="Ivanova N."/>
            <person name="Pagani I."/>
            <person name="Cheng J.-F."/>
            <person name="Goodwin L."/>
            <person name="Han C."/>
            <person name="Hauser L."/>
            <person name="Land M."/>
            <person name="Lapidus A."/>
            <person name="Lucas S."/>
            <person name="Pitluck S."/>
            <person name="Woyke T."/>
            <person name="Stein L.Y."/>
            <person name="Murrell C."/>
        </authorList>
    </citation>
    <scope>NUCLEOTIDE SEQUENCE</scope>
    <source>
        <strain>MC09</strain>
    </source>
</reference>
<proteinExistence type="predicted"/>